<keyword evidence="4 9" id="KW-0460">Magnesium</keyword>
<keyword evidence="5 9" id="KW-0784">Thiamine biosynthesis</keyword>
<dbReference type="PIRSF" id="PIRSF000512">
    <property type="entry name" value="TMP_PPase_Cyanobac_prd"/>
    <property type="match status" value="1"/>
</dbReference>
<dbReference type="KEGG" id="kme:H0A61_01485"/>
<evidence type="ECO:0000313" key="15">
    <source>
        <dbReference type="Proteomes" id="UP000662904"/>
    </source>
</evidence>
<dbReference type="Gene3D" id="3.20.20.70">
    <property type="entry name" value="Aldolase class I"/>
    <property type="match status" value="1"/>
</dbReference>
<sequence length="356" mass="41112">MNKIYRIIDVNINRVSEGLRVLEDLTRFYYEEPQITEKIRKIRHCVRKTVKDLNPEFLNQRDAEDDLGFEISQTTNLDNKTNIKELITANFKRVQEGLRVIEETLKIAGYYEMAKIYETCRYDSYTAEKIYFNTFNRIAKRKLPESNLYCIIAEKYSKGRSNIEIVRQIIEAGVKIIQYRERNKKKLYKYKECEKIRELTRQAGVTFIVNGDIDIAILVQADGVHIDQKDLPVEKVRELTGNEMIIGLSTHSRQQAQDAFEKGADYIWAGPLFKTNCKGDIWDPAGLEYLKYVVNNVNIPFVAVGGIREHNVAQVFRLGAKCIAMATEIAGADDIKQKVNNIRAIIRNISDEGELK</sequence>
<comment type="function">
    <text evidence="9">Condenses 4-methyl-5-(beta-hydroxyethyl)thiazole monophosphate (THZ-P) and 2-methyl-4-amino-5-hydroxymethyl pyrimidine pyrophosphate (HMP-PP) to form thiamine monophosphate (TMP).</text>
</comment>
<evidence type="ECO:0000256" key="8">
    <source>
        <dbReference type="ARBA" id="ARBA00047883"/>
    </source>
</evidence>
<dbReference type="AlphaFoldDB" id="A0A8A0RPI7"/>
<keyword evidence="3 9" id="KW-0479">Metal-binding</keyword>
<dbReference type="RefSeq" id="WP_206709315.1">
    <property type="nucleotide sequence ID" value="NZ_CP059066.1"/>
</dbReference>
<evidence type="ECO:0000256" key="1">
    <source>
        <dbReference type="ARBA" id="ARBA00005165"/>
    </source>
</evidence>
<evidence type="ECO:0000256" key="9">
    <source>
        <dbReference type="HAMAP-Rule" id="MF_00097"/>
    </source>
</evidence>
<evidence type="ECO:0000256" key="10">
    <source>
        <dbReference type="RuleBase" id="RU003826"/>
    </source>
</evidence>
<dbReference type="InterPro" id="IPR013785">
    <property type="entry name" value="Aldolase_TIM"/>
</dbReference>
<evidence type="ECO:0000256" key="4">
    <source>
        <dbReference type="ARBA" id="ARBA00022842"/>
    </source>
</evidence>
<evidence type="ECO:0000256" key="7">
    <source>
        <dbReference type="ARBA" id="ARBA00047851"/>
    </source>
</evidence>
<evidence type="ECO:0000256" key="2">
    <source>
        <dbReference type="ARBA" id="ARBA00022679"/>
    </source>
</evidence>
<gene>
    <name evidence="14" type="primary">thiE_1</name>
    <name evidence="9" type="synonym">thiE</name>
    <name evidence="14" type="ORF">H0A61_01485</name>
</gene>
<organism evidence="14 15">
    <name type="scientific">Koleobacter methoxysyntrophicus</name>
    <dbReference type="NCBI Taxonomy" id="2751313"/>
    <lineage>
        <taxon>Bacteria</taxon>
        <taxon>Bacillati</taxon>
        <taxon>Bacillota</taxon>
        <taxon>Clostridia</taxon>
        <taxon>Koleobacterales</taxon>
        <taxon>Koleobacteraceae</taxon>
        <taxon>Koleobacter</taxon>
    </lineage>
</organism>
<dbReference type="GO" id="GO:0009229">
    <property type="term" value="P:thiamine diphosphate biosynthetic process"/>
    <property type="evidence" value="ECO:0007669"/>
    <property type="project" value="UniProtKB-UniRule"/>
</dbReference>
<dbReference type="InterPro" id="IPR016229">
    <property type="entry name" value="TMP_synthase_cyanobac_bac"/>
</dbReference>
<dbReference type="InterPro" id="IPR041397">
    <property type="entry name" value="ThiD2"/>
</dbReference>
<feature type="domain" description="Thiamine phosphate synthase/TenI" evidence="12">
    <location>
        <begin position="148"/>
        <end position="329"/>
    </location>
</feature>
<dbReference type="NCBIfam" id="TIGR00693">
    <property type="entry name" value="thiE"/>
    <property type="match status" value="1"/>
</dbReference>
<evidence type="ECO:0000256" key="11">
    <source>
        <dbReference type="RuleBase" id="RU004253"/>
    </source>
</evidence>
<dbReference type="PANTHER" id="PTHR20857">
    <property type="entry name" value="THIAMINE-PHOSPHATE PYROPHOSPHORYLASE"/>
    <property type="match status" value="1"/>
</dbReference>
<name>A0A8A0RPI7_9FIRM</name>
<feature type="binding site" evidence="9">
    <location>
        <position position="249"/>
    </location>
    <ligand>
        <name>4-amino-2-methyl-5-(diphosphooxymethyl)pyrimidine</name>
        <dbReference type="ChEBI" id="CHEBI:57841"/>
    </ligand>
</feature>
<dbReference type="EMBL" id="CP059066">
    <property type="protein sequence ID" value="QSQ09126.1"/>
    <property type="molecule type" value="Genomic_DNA"/>
</dbReference>
<comment type="similarity">
    <text evidence="9 10">Belongs to the thiamine-phosphate synthase family.</text>
</comment>
<keyword evidence="2 9" id="KW-0808">Transferase</keyword>
<evidence type="ECO:0000259" key="12">
    <source>
        <dbReference type="Pfam" id="PF02581"/>
    </source>
</evidence>
<dbReference type="SUPFAM" id="SSF51391">
    <property type="entry name" value="Thiamin phosphate synthase"/>
    <property type="match status" value="1"/>
</dbReference>
<feature type="binding site" evidence="9">
    <location>
        <position position="306"/>
    </location>
    <ligand>
        <name>2-[(2R,5Z)-2-carboxy-4-methylthiazol-5(2H)-ylidene]ethyl phosphate</name>
        <dbReference type="ChEBI" id="CHEBI:62899"/>
    </ligand>
</feature>
<evidence type="ECO:0000256" key="5">
    <source>
        <dbReference type="ARBA" id="ARBA00022977"/>
    </source>
</evidence>
<evidence type="ECO:0000313" key="14">
    <source>
        <dbReference type="EMBL" id="QSQ09126.1"/>
    </source>
</evidence>
<keyword evidence="15" id="KW-1185">Reference proteome</keyword>
<feature type="binding site" evidence="9">
    <location>
        <position position="210"/>
    </location>
    <ligand>
        <name>4-amino-2-methyl-5-(diphosphooxymethyl)pyrimidine</name>
        <dbReference type="ChEBI" id="CHEBI:57841"/>
    </ligand>
</feature>
<accession>A0A8A0RPI7</accession>
<reference evidence="14" key="1">
    <citation type="submission" date="2020-07" db="EMBL/GenBank/DDBJ databases">
        <title>Koleobacter methoxysyntrophicus gen. nov., sp. nov., a novel anaerobic bacterium isolated from deep subsurface oil field and proposal of Koleobacterales ord. nov. in the phylum Firmicutes.</title>
        <authorList>
            <person name="Sakamoto S."/>
            <person name="Tamaki H."/>
        </authorList>
    </citation>
    <scope>NUCLEOTIDE SEQUENCE</scope>
    <source>
        <strain evidence="14">NRmbB1</strain>
    </source>
</reference>
<dbReference type="GO" id="GO:0005737">
    <property type="term" value="C:cytoplasm"/>
    <property type="evidence" value="ECO:0007669"/>
    <property type="project" value="TreeGrafter"/>
</dbReference>
<dbReference type="HAMAP" id="MF_00097">
    <property type="entry name" value="TMP_synthase"/>
    <property type="match status" value="1"/>
</dbReference>
<dbReference type="GO" id="GO:0009228">
    <property type="term" value="P:thiamine biosynthetic process"/>
    <property type="evidence" value="ECO:0007669"/>
    <property type="project" value="UniProtKB-KW"/>
</dbReference>
<dbReference type="InterPro" id="IPR034291">
    <property type="entry name" value="TMP_synthase"/>
</dbReference>
<dbReference type="GO" id="GO:0004789">
    <property type="term" value="F:thiamine-phosphate diphosphorylase activity"/>
    <property type="evidence" value="ECO:0007669"/>
    <property type="project" value="UniProtKB-UniRule"/>
</dbReference>
<comment type="catalytic activity">
    <reaction evidence="7 9 10">
        <text>2-(2-carboxy-4-methylthiazol-5-yl)ethyl phosphate + 4-amino-2-methyl-5-(diphosphooxymethyl)pyrimidine + 2 H(+) = thiamine phosphate + CO2 + diphosphate</text>
        <dbReference type="Rhea" id="RHEA:47848"/>
        <dbReference type="ChEBI" id="CHEBI:15378"/>
        <dbReference type="ChEBI" id="CHEBI:16526"/>
        <dbReference type="ChEBI" id="CHEBI:33019"/>
        <dbReference type="ChEBI" id="CHEBI:37575"/>
        <dbReference type="ChEBI" id="CHEBI:57841"/>
        <dbReference type="ChEBI" id="CHEBI:62890"/>
        <dbReference type="EC" id="2.5.1.3"/>
    </reaction>
</comment>
<feature type="binding site" evidence="9">
    <location>
        <position position="230"/>
    </location>
    <ligand>
        <name>Mg(2+)</name>
        <dbReference type="ChEBI" id="CHEBI:18420"/>
    </ligand>
</feature>
<dbReference type="Proteomes" id="UP000662904">
    <property type="component" value="Chromosome"/>
</dbReference>
<comment type="pathway">
    <text evidence="1 9 11">Cofactor biosynthesis; thiamine diphosphate biosynthesis; thiamine phosphate from 4-amino-2-methyl-5-diphosphomethylpyrimidine and 4-methyl-5-(2-phosphoethyl)-thiazole: step 1/1.</text>
</comment>
<dbReference type="EC" id="2.5.1.3" evidence="9"/>
<comment type="catalytic activity">
    <reaction evidence="8 9 10">
        <text>2-[(2R,5Z)-2-carboxy-4-methylthiazol-5(2H)-ylidene]ethyl phosphate + 4-amino-2-methyl-5-(diphosphooxymethyl)pyrimidine + 2 H(+) = thiamine phosphate + CO2 + diphosphate</text>
        <dbReference type="Rhea" id="RHEA:47844"/>
        <dbReference type="ChEBI" id="CHEBI:15378"/>
        <dbReference type="ChEBI" id="CHEBI:16526"/>
        <dbReference type="ChEBI" id="CHEBI:33019"/>
        <dbReference type="ChEBI" id="CHEBI:37575"/>
        <dbReference type="ChEBI" id="CHEBI:57841"/>
        <dbReference type="ChEBI" id="CHEBI:62899"/>
        <dbReference type="EC" id="2.5.1.3"/>
    </reaction>
</comment>
<comment type="catalytic activity">
    <reaction evidence="6 9 10">
        <text>4-methyl-5-(2-phosphooxyethyl)-thiazole + 4-amino-2-methyl-5-(diphosphooxymethyl)pyrimidine + H(+) = thiamine phosphate + diphosphate</text>
        <dbReference type="Rhea" id="RHEA:22328"/>
        <dbReference type="ChEBI" id="CHEBI:15378"/>
        <dbReference type="ChEBI" id="CHEBI:33019"/>
        <dbReference type="ChEBI" id="CHEBI:37575"/>
        <dbReference type="ChEBI" id="CHEBI:57841"/>
        <dbReference type="ChEBI" id="CHEBI:58296"/>
        <dbReference type="EC" id="2.5.1.3"/>
    </reaction>
</comment>
<dbReference type="InterPro" id="IPR022998">
    <property type="entry name" value="ThiamineP_synth_TenI"/>
</dbReference>
<dbReference type="GO" id="GO:0000287">
    <property type="term" value="F:magnesium ion binding"/>
    <property type="evidence" value="ECO:0007669"/>
    <property type="project" value="UniProtKB-UniRule"/>
</dbReference>
<dbReference type="InterPro" id="IPR036206">
    <property type="entry name" value="ThiamineP_synth_sf"/>
</dbReference>
<dbReference type="UniPathway" id="UPA00060">
    <property type="reaction ID" value="UER00141"/>
</dbReference>
<proteinExistence type="inferred from homology"/>
<evidence type="ECO:0000259" key="13">
    <source>
        <dbReference type="Pfam" id="PF17792"/>
    </source>
</evidence>
<dbReference type="CDD" id="cd00564">
    <property type="entry name" value="TMP_TenI"/>
    <property type="match status" value="1"/>
</dbReference>
<dbReference type="PANTHER" id="PTHR20857:SF15">
    <property type="entry name" value="THIAMINE-PHOSPHATE SYNTHASE"/>
    <property type="match status" value="1"/>
</dbReference>
<dbReference type="FunFam" id="3.20.20.70:FF:000096">
    <property type="entry name" value="Thiamine-phosphate synthase"/>
    <property type="match status" value="1"/>
</dbReference>
<evidence type="ECO:0000256" key="6">
    <source>
        <dbReference type="ARBA" id="ARBA00047334"/>
    </source>
</evidence>
<protein>
    <recommendedName>
        <fullName evidence="9">Thiamine-phosphate synthase</fullName>
        <shortName evidence="9">TP synthase</shortName>
        <shortName evidence="9">TPS</shortName>
        <ecNumber evidence="9">2.5.1.3</ecNumber>
    </recommendedName>
    <alternativeName>
        <fullName evidence="9">Thiamine-phosphate pyrophosphorylase</fullName>
        <shortName evidence="9">TMP pyrophosphorylase</shortName>
        <shortName evidence="9">TMP-PPase</shortName>
    </alternativeName>
</protein>
<feature type="binding site" evidence="9">
    <location>
        <position position="278"/>
    </location>
    <ligand>
        <name>4-amino-2-methyl-5-(diphosphooxymethyl)pyrimidine</name>
        <dbReference type="ChEBI" id="CHEBI:57841"/>
    </ligand>
</feature>
<dbReference type="Pfam" id="PF02581">
    <property type="entry name" value="TMP-TENI"/>
    <property type="match status" value="1"/>
</dbReference>
<comment type="cofactor">
    <cofactor evidence="9">
        <name>Mg(2+)</name>
        <dbReference type="ChEBI" id="CHEBI:18420"/>
    </cofactor>
    <text evidence="9">Binds 1 Mg(2+) ion per subunit.</text>
</comment>
<feature type="domain" description="ThiD2" evidence="13">
    <location>
        <begin position="6"/>
        <end position="129"/>
    </location>
</feature>
<dbReference type="Pfam" id="PF17792">
    <property type="entry name" value="ThiD2"/>
    <property type="match status" value="1"/>
</dbReference>
<evidence type="ECO:0000256" key="3">
    <source>
        <dbReference type="ARBA" id="ARBA00022723"/>
    </source>
</evidence>
<comment type="caution">
    <text evidence="9">Lacks conserved residue(s) required for the propagation of feature annotation.</text>
</comment>